<evidence type="ECO:0000256" key="1">
    <source>
        <dbReference type="ARBA" id="ARBA00004123"/>
    </source>
</evidence>
<feature type="compositionally biased region" description="Acidic residues" evidence="3">
    <location>
        <begin position="1129"/>
        <end position="1140"/>
    </location>
</feature>
<dbReference type="Gene3D" id="3.40.50.300">
    <property type="entry name" value="P-loop containing nucleotide triphosphate hydrolases"/>
    <property type="match status" value="1"/>
</dbReference>
<dbReference type="InterPro" id="IPR027417">
    <property type="entry name" value="P-loop_NTPase"/>
</dbReference>
<feature type="region of interest" description="Disordered" evidence="3">
    <location>
        <begin position="1482"/>
        <end position="1864"/>
    </location>
</feature>
<keyword evidence="5" id="KW-1185">Reference proteome</keyword>
<comment type="subcellular location">
    <subcellularLocation>
        <location evidence="1">Nucleus</location>
    </subcellularLocation>
</comment>
<feature type="compositionally biased region" description="Low complexity" evidence="3">
    <location>
        <begin position="780"/>
        <end position="789"/>
    </location>
</feature>
<organism evidence="4 5">
    <name type="scientific">Tritrichomonas musculus</name>
    <dbReference type="NCBI Taxonomy" id="1915356"/>
    <lineage>
        <taxon>Eukaryota</taxon>
        <taxon>Metamonada</taxon>
        <taxon>Parabasalia</taxon>
        <taxon>Tritrichomonadida</taxon>
        <taxon>Tritrichomonadidae</taxon>
        <taxon>Tritrichomonas</taxon>
    </lineage>
</organism>
<evidence type="ECO:0000313" key="4">
    <source>
        <dbReference type="EMBL" id="KAK8896134.1"/>
    </source>
</evidence>
<feature type="compositionally biased region" description="Low complexity" evidence="3">
    <location>
        <begin position="417"/>
        <end position="426"/>
    </location>
</feature>
<feature type="region of interest" description="Disordered" evidence="3">
    <location>
        <begin position="417"/>
        <end position="445"/>
    </location>
</feature>
<feature type="compositionally biased region" description="Basic and acidic residues" evidence="3">
    <location>
        <begin position="1659"/>
        <end position="1682"/>
    </location>
</feature>
<evidence type="ECO:0000313" key="5">
    <source>
        <dbReference type="Proteomes" id="UP001470230"/>
    </source>
</evidence>
<feature type="compositionally biased region" description="Basic and acidic residues" evidence="3">
    <location>
        <begin position="1095"/>
        <end position="1128"/>
    </location>
</feature>
<dbReference type="PANTHER" id="PTHR22715:SF0">
    <property type="entry name" value="TRANSFORMING GROWTH FACTOR BETA REGULATOR 1"/>
    <property type="match status" value="1"/>
</dbReference>
<feature type="compositionally biased region" description="Acidic residues" evidence="3">
    <location>
        <begin position="1745"/>
        <end position="1763"/>
    </location>
</feature>
<dbReference type="EMBL" id="JAPFFF010000002">
    <property type="protein sequence ID" value="KAK8896134.1"/>
    <property type="molecule type" value="Genomic_DNA"/>
</dbReference>
<dbReference type="InterPro" id="IPR038718">
    <property type="entry name" value="SNF2-like_sf"/>
</dbReference>
<reference evidence="4 5" key="1">
    <citation type="submission" date="2024-04" db="EMBL/GenBank/DDBJ databases">
        <title>Tritrichomonas musculus Genome.</title>
        <authorList>
            <person name="Alves-Ferreira E."/>
            <person name="Grigg M."/>
            <person name="Lorenzi H."/>
            <person name="Galac M."/>
        </authorList>
    </citation>
    <scope>NUCLEOTIDE SEQUENCE [LARGE SCALE GENOMIC DNA]</scope>
    <source>
        <strain evidence="4 5">EAF2021</strain>
    </source>
</reference>
<dbReference type="Gene3D" id="1.10.10.60">
    <property type="entry name" value="Homeodomain-like"/>
    <property type="match status" value="1"/>
</dbReference>
<feature type="compositionally biased region" description="Polar residues" evidence="3">
    <location>
        <begin position="1072"/>
        <end position="1086"/>
    </location>
</feature>
<feature type="region of interest" description="Disordered" evidence="3">
    <location>
        <begin position="761"/>
        <end position="812"/>
    </location>
</feature>
<feature type="compositionally biased region" description="Acidic residues" evidence="3">
    <location>
        <begin position="1830"/>
        <end position="1850"/>
    </location>
</feature>
<comment type="caution">
    <text evidence="4">The sequence shown here is derived from an EMBL/GenBank/DDBJ whole genome shotgun (WGS) entry which is preliminary data.</text>
</comment>
<feature type="compositionally biased region" description="Acidic residues" evidence="3">
    <location>
        <begin position="1621"/>
        <end position="1637"/>
    </location>
</feature>
<protein>
    <recommendedName>
        <fullName evidence="6">Myb-like domain-containing protein</fullName>
    </recommendedName>
</protein>
<dbReference type="Proteomes" id="UP001470230">
    <property type="component" value="Unassembled WGS sequence"/>
</dbReference>
<dbReference type="InterPro" id="IPR040092">
    <property type="entry name" value="TBRG1"/>
</dbReference>
<feature type="region of interest" description="Disordered" evidence="3">
    <location>
        <begin position="1359"/>
        <end position="1379"/>
    </location>
</feature>
<dbReference type="PROSITE" id="PS51543">
    <property type="entry name" value="FYRC"/>
    <property type="match status" value="1"/>
</dbReference>
<feature type="compositionally biased region" description="Basic residues" evidence="3">
    <location>
        <begin position="1648"/>
        <end position="1658"/>
    </location>
</feature>
<sequence>MNFNSIPLDNYSFGKIELDDFQLSNLNLIISKLSQTNKMSFDDSFGIEWEFSLVGLIDYLFHKIGDQGPFLIISKNYQKWVDLISNIDGIIPVIYRGTPQERESIRNKQMFNPDNTIKFNILICASDLSEIDYSAINKVFYQLSIFNNWKFKTVKYMPKSNKMIRYTQNYRNAFLYDLITIDNFTKESYYDDPIPERKQEKIENFENLLTYIPSEPLLKSPQYYYIDCPLSKIQKVVLKKLIFQSEPNFSSLCQVILRVCSHPFLVFGIESLLGPVNYIESSTKLSVFSKLITDKLTDAKKILVISQFNGMLDLIEDFATEKEIMFDRLIDRDIAYENKDSKLLLYNPLYCNIDIITEFIDYFVIIDGDHSAILNTLLSKPNRKLKAIITLQCQELFETRLTKTCMHGLNINNKVINNNTNNNSNTGSPHPSANKTRTSSSSSSSSSLEFQYSYIFSGSQCHSDHHDDSQSQFNDFMSEVLCKIAAAASLSPVKPFTIDSIIENISKEPIETASIFDIQFCQASNFWEVLMKTPEYQTKTEFPLVQSVVDDGKHNWTLRERDQLIRGLISFGWDRWDDIINNGGLHQLSKDSIIKISRSLLRFLLQFHNRKLPYPLIKQFIRESSSYGPADEKADLMSLEKEDVFNQPDFKKKMKLNADRYLKRFESLSYLRQTVEPYIDNISSLQIGRTIGNSPTINWTEDYDRILLIGSYRYGFGSYDHFPEDQDPNYREVAFCAEQSLLNDTLLKQTENFKRKYDAGFRNPTHEINSESENSDNFDDSYNNNNNLNTRKAKAQSSDNDDNDDIDDSNVRSNLSCHWSKEEANQILKFMCDNGIINDFEIMRKESHLDNKTAEQVKEYIDNYMERIKLKPEEGGIKAKNGIKRRVQAMDELRSILNFELQYHPDLYRFQGGNRKSRPKNDDSDDDGDFDGEAVHHDVDNTKLFEKVPHWKKLPPSWTPNVERFFFTELAIKGFGAIKDILSICEKKRFFDSESLPSFVVKFDSLFKRIHAIFELNPYLAQTQNRQNPYFYKFQQTFLQQEQKMLQSPPAKVTRKLNPMPEINRNPEIDQITENNRNLNEAPNSEQKVKIRLKPLSESKPIDKKTVKKANKEKSGENSKEGSAKESSEYSENDQSDYDDEYKSRNVPRLSQVRRASSRPVASKEVLKESHKEQVKQAQIKLKQKQEKPKVKAAPIVDFSIDDFTFPFPITSTSYVLNIGEIIYDRPAFHSERYIYPAGYKSVKAYASIDNPETRANYISEIIDNGSEAPIFRVTMEGTSHVFEGSTPTAPWTNVLKEVFSQGTARRGYSVSGPEAFMFAQPKVLFLIQMLPNADKCTKYVPKSVPPSVLNELSKISKRSAQGQNGGQNQGQINNEQKVEVEEVRTIETVETVPENIEDEKPPVTVTTVTTTTITNVDENNAQKETVTETIISTDVNDQSAAVVDVVVVDEKVTEESVNNEEAKKIPQKRNVTKYALKKRNDYDYDNNEGSEFEDESDDDYEGSAYEEKVTKVTSRSSPRSRPKKQNVNNEKSEEEGIQEQQQSSQAQQSPKPRVTLKARQKASNVADNDDSGEYISTRVGRRTQNRKINYNTDDDDYEKENDKSNRPSELNKKSVNYKQEEEEESEDDDDDDDGSAYEERNPYRPKSATRQRYKRKNTKESKINEAEHVVQNENADKREVIEVIEVIEDDGDVDDDDESPYEERVKTRPAKRTYTRKSSENKNDDDEQIKSPIKITPRISKNEDDVDNTNGEESESESESDSNDPAYGKKPPVRNQSRKAHNRGSSARKESELSSSDEFGEKKKRTDDKSVTKVNRNLRKRNERNINEIDNDGNDDEFDDDGDSFDDDYVGGGRRTNQRRKKK</sequence>
<dbReference type="InterPro" id="IPR003889">
    <property type="entry name" value="FYrich_C"/>
</dbReference>
<dbReference type="Gene3D" id="3.30.160.360">
    <property type="match status" value="1"/>
</dbReference>
<keyword evidence="2" id="KW-0539">Nucleus</keyword>
<dbReference type="PROSITE" id="PS51542">
    <property type="entry name" value="FYRN"/>
    <property type="match status" value="1"/>
</dbReference>
<feature type="compositionally biased region" description="Polar residues" evidence="3">
    <location>
        <begin position="427"/>
        <end position="438"/>
    </location>
</feature>
<dbReference type="Gene3D" id="3.40.50.10810">
    <property type="entry name" value="Tandem AAA-ATPase domain"/>
    <property type="match status" value="1"/>
</dbReference>
<dbReference type="InterPro" id="IPR003888">
    <property type="entry name" value="FYrich_N"/>
</dbReference>
<gene>
    <name evidence="4" type="ORF">M9Y10_014027</name>
</gene>
<feature type="region of interest" description="Disordered" evidence="3">
    <location>
        <begin position="910"/>
        <end position="934"/>
    </location>
</feature>
<evidence type="ECO:0008006" key="6">
    <source>
        <dbReference type="Google" id="ProtNLM"/>
    </source>
</evidence>
<feature type="compositionally biased region" description="Basic and acidic residues" evidence="3">
    <location>
        <begin position="1601"/>
        <end position="1613"/>
    </location>
</feature>
<dbReference type="SMART" id="SM00541">
    <property type="entry name" value="FYRN"/>
    <property type="match status" value="1"/>
</dbReference>
<evidence type="ECO:0000256" key="2">
    <source>
        <dbReference type="ARBA" id="ARBA00023242"/>
    </source>
</evidence>
<feature type="region of interest" description="Disordered" evidence="3">
    <location>
        <begin position="1045"/>
        <end position="1172"/>
    </location>
</feature>
<accession>A0ABR2KYG9</accession>
<evidence type="ECO:0000256" key="3">
    <source>
        <dbReference type="SAM" id="MobiDB-lite"/>
    </source>
</evidence>
<feature type="compositionally biased region" description="Acidic residues" evidence="3">
    <location>
        <begin position="923"/>
        <end position="932"/>
    </location>
</feature>
<feature type="compositionally biased region" description="Acidic residues" evidence="3">
    <location>
        <begin position="1484"/>
        <end position="1502"/>
    </location>
</feature>
<dbReference type="PANTHER" id="PTHR22715">
    <property type="entry name" value="TRANSFORMING GROWTH FACTOR BETA REGULATED GENE 1"/>
    <property type="match status" value="1"/>
</dbReference>
<proteinExistence type="predicted"/>
<feature type="compositionally biased region" description="Low complexity" evidence="3">
    <location>
        <begin position="1539"/>
        <end position="1550"/>
    </location>
</feature>
<dbReference type="Pfam" id="PF05965">
    <property type="entry name" value="FYRC"/>
    <property type="match status" value="1"/>
</dbReference>
<feature type="compositionally biased region" description="Acidic residues" evidence="3">
    <location>
        <begin position="799"/>
        <end position="808"/>
    </location>
</feature>
<name>A0ABR2KYG9_9EUKA</name>
<feature type="compositionally biased region" description="Basic and acidic residues" evidence="3">
    <location>
        <begin position="1800"/>
        <end position="1812"/>
    </location>
</feature>
<feature type="compositionally biased region" description="Acidic residues" evidence="3">
    <location>
        <begin position="1686"/>
        <end position="1701"/>
    </location>
</feature>
<dbReference type="Pfam" id="PF05964">
    <property type="entry name" value="FYRN"/>
    <property type="match status" value="1"/>
</dbReference>